<dbReference type="EMBL" id="BDIP01001028">
    <property type="protein sequence ID" value="GIQ83387.1"/>
    <property type="molecule type" value="Genomic_DNA"/>
</dbReference>
<feature type="domain" description="B box-type" evidence="4">
    <location>
        <begin position="159"/>
        <end position="200"/>
    </location>
</feature>
<feature type="region of interest" description="Disordered" evidence="2">
    <location>
        <begin position="74"/>
        <end position="103"/>
    </location>
</feature>
<keyword evidence="3" id="KW-1133">Transmembrane helix</keyword>
<keyword evidence="6" id="KW-1185">Reference proteome</keyword>
<feature type="transmembrane region" description="Helical" evidence="3">
    <location>
        <begin position="215"/>
        <end position="233"/>
    </location>
</feature>
<proteinExistence type="predicted"/>
<accession>A0A9K3CUW9</accession>
<keyword evidence="1" id="KW-0479">Metal-binding</keyword>
<dbReference type="InterPro" id="IPR000315">
    <property type="entry name" value="Znf_B-box"/>
</dbReference>
<organism evidence="5 6">
    <name type="scientific">Kipferlia bialata</name>
    <dbReference type="NCBI Taxonomy" id="797122"/>
    <lineage>
        <taxon>Eukaryota</taxon>
        <taxon>Metamonada</taxon>
        <taxon>Carpediemonas-like organisms</taxon>
        <taxon>Kipferlia</taxon>
    </lineage>
</organism>
<reference evidence="5 6" key="1">
    <citation type="journal article" date="2018" name="PLoS ONE">
        <title>The draft genome of Kipferlia bialata reveals reductive genome evolution in fornicate parasites.</title>
        <authorList>
            <person name="Tanifuji G."/>
            <person name="Takabayashi S."/>
            <person name="Kume K."/>
            <person name="Takagi M."/>
            <person name="Nakayama T."/>
            <person name="Kamikawa R."/>
            <person name="Inagaki Y."/>
            <person name="Hashimoto T."/>
        </authorList>
    </citation>
    <scope>NUCLEOTIDE SEQUENCE [LARGE SCALE GENOMIC DNA]</scope>
    <source>
        <strain evidence="5">NY0173</strain>
    </source>
</reference>
<evidence type="ECO:0000256" key="1">
    <source>
        <dbReference type="PROSITE-ProRule" id="PRU00024"/>
    </source>
</evidence>
<dbReference type="CDD" id="cd19757">
    <property type="entry name" value="Bbox1"/>
    <property type="match status" value="1"/>
</dbReference>
<dbReference type="AlphaFoldDB" id="A0A9K3CUW9"/>
<dbReference type="GO" id="GO:0008270">
    <property type="term" value="F:zinc ion binding"/>
    <property type="evidence" value="ECO:0007669"/>
    <property type="project" value="UniProtKB-KW"/>
</dbReference>
<comment type="caution">
    <text evidence="5">The sequence shown here is derived from an EMBL/GenBank/DDBJ whole genome shotgun (WGS) entry which is preliminary data.</text>
</comment>
<protein>
    <recommendedName>
        <fullName evidence="4">B box-type domain-containing protein</fullName>
    </recommendedName>
</protein>
<dbReference type="Proteomes" id="UP000265618">
    <property type="component" value="Unassembled WGS sequence"/>
</dbReference>
<evidence type="ECO:0000313" key="6">
    <source>
        <dbReference type="Proteomes" id="UP000265618"/>
    </source>
</evidence>
<evidence type="ECO:0000313" key="5">
    <source>
        <dbReference type="EMBL" id="GIQ83387.1"/>
    </source>
</evidence>
<dbReference type="Pfam" id="PF00643">
    <property type="entry name" value="zf-B_box"/>
    <property type="match status" value="1"/>
</dbReference>
<gene>
    <name evidence="5" type="ORF">KIPB_004698</name>
</gene>
<evidence type="ECO:0000259" key="4">
    <source>
        <dbReference type="PROSITE" id="PS50119"/>
    </source>
</evidence>
<feature type="region of interest" description="Disordered" evidence="2">
    <location>
        <begin position="41"/>
        <end position="60"/>
    </location>
</feature>
<sequence>MSSPYLGLSPSLEPRQARPLDRGSLLRSQARGLNAINPNLLHLSNQVDTSPSPTSRPPRLAERARRVLMADLSGSGVAPTRTPAQLDRSGVSEGLSSPTIGRASMSMRETMNRAPVGESRLAQAMALVAEAQAKGEGAEEGKDDTVDRIFFSAPVDRPCECCEKSNADVYCTECGGFYCNTCDIKAHSNRLLARHLRIPVAAYVPPPRYSHVISSLWIVIALCGAIAVTYFFFIDMVPEPVVNVTGTLYTLSKPVVVKATVFGKKAIAASWGHIYNATKAIRGLLKQE</sequence>
<keyword evidence="3" id="KW-0812">Transmembrane</keyword>
<evidence type="ECO:0000256" key="3">
    <source>
        <dbReference type="SAM" id="Phobius"/>
    </source>
</evidence>
<keyword evidence="1" id="KW-0862">Zinc</keyword>
<name>A0A9K3CUW9_9EUKA</name>
<keyword evidence="1" id="KW-0863">Zinc-finger</keyword>
<evidence type="ECO:0000256" key="2">
    <source>
        <dbReference type="SAM" id="MobiDB-lite"/>
    </source>
</evidence>
<keyword evidence="3" id="KW-0472">Membrane</keyword>
<dbReference type="PROSITE" id="PS50119">
    <property type="entry name" value="ZF_BBOX"/>
    <property type="match status" value="1"/>
</dbReference>